<dbReference type="SFLD" id="SFLDF00027">
    <property type="entry name" value="p-type_atpase"/>
    <property type="match status" value="1"/>
</dbReference>
<dbReference type="SFLD" id="SFLDG00002">
    <property type="entry name" value="C1.7:_P-type_atpase_like"/>
    <property type="match status" value="1"/>
</dbReference>
<dbReference type="PANTHER" id="PTHR48085">
    <property type="entry name" value="CADMIUM/ZINC-TRANSPORTING ATPASE HMA2-RELATED"/>
    <property type="match status" value="1"/>
</dbReference>
<name>A0AA38GH48_TAXCH</name>
<evidence type="ECO:0000256" key="7">
    <source>
        <dbReference type="ARBA" id="ARBA00022967"/>
    </source>
</evidence>
<dbReference type="GO" id="GO:0005524">
    <property type="term" value="F:ATP binding"/>
    <property type="evidence" value="ECO:0007669"/>
    <property type="project" value="UniProtKB-UniRule"/>
</dbReference>
<dbReference type="CDD" id="cd02079">
    <property type="entry name" value="P-type_ATPase_HM"/>
    <property type="match status" value="1"/>
</dbReference>
<keyword evidence="8 10" id="KW-1133">Transmembrane helix</keyword>
<dbReference type="SUPFAM" id="SSF55008">
    <property type="entry name" value="HMA, heavy metal-associated domain"/>
    <property type="match status" value="1"/>
</dbReference>
<evidence type="ECO:0000256" key="1">
    <source>
        <dbReference type="ARBA" id="ARBA00004141"/>
    </source>
</evidence>
<dbReference type="InterPro" id="IPR059000">
    <property type="entry name" value="ATPase_P-type_domA"/>
</dbReference>
<dbReference type="InterPro" id="IPR006121">
    <property type="entry name" value="HMA_dom"/>
</dbReference>
<dbReference type="Gene3D" id="2.70.150.10">
    <property type="entry name" value="Calcium-transporting ATPase, cytoplasmic transduction domain A"/>
    <property type="match status" value="1"/>
</dbReference>
<feature type="transmembrane region" description="Helical" evidence="10">
    <location>
        <begin position="316"/>
        <end position="334"/>
    </location>
</feature>
<gene>
    <name evidence="12" type="ORF">KI387_016262</name>
</gene>
<keyword evidence="9 10" id="KW-0472">Membrane</keyword>
<dbReference type="InterPro" id="IPR036163">
    <property type="entry name" value="HMA_dom_sf"/>
</dbReference>
<dbReference type="Gene3D" id="3.40.50.1000">
    <property type="entry name" value="HAD superfamily/HAD-like"/>
    <property type="match status" value="1"/>
</dbReference>
<dbReference type="PROSITE" id="PS01229">
    <property type="entry name" value="COF_2"/>
    <property type="match status" value="1"/>
</dbReference>
<evidence type="ECO:0000256" key="10">
    <source>
        <dbReference type="RuleBase" id="RU362081"/>
    </source>
</evidence>
<dbReference type="FunFam" id="3.30.70.100:FF:000022">
    <property type="entry name" value="Putative cadmium/zinc-transporting ATPase 3"/>
    <property type="match status" value="1"/>
</dbReference>
<dbReference type="InterPro" id="IPR051014">
    <property type="entry name" value="Cation_Transport_ATPase_IB"/>
</dbReference>
<dbReference type="GO" id="GO:0016887">
    <property type="term" value="F:ATP hydrolysis activity"/>
    <property type="evidence" value="ECO:0007669"/>
    <property type="project" value="InterPro"/>
</dbReference>
<dbReference type="InterPro" id="IPR001757">
    <property type="entry name" value="P_typ_ATPase"/>
</dbReference>
<dbReference type="Pfam" id="PF00403">
    <property type="entry name" value="HMA"/>
    <property type="match status" value="1"/>
</dbReference>
<dbReference type="SUPFAM" id="SSF56784">
    <property type="entry name" value="HAD-like"/>
    <property type="match status" value="1"/>
</dbReference>
<evidence type="ECO:0000313" key="12">
    <source>
        <dbReference type="EMBL" id="KAH9321623.1"/>
    </source>
</evidence>
<keyword evidence="4 10" id="KW-0479">Metal-binding</keyword>
<keyword evidence="7" id="KW-1278">Translocase</keyword>
<dbReference type="InterPro" id="IPR023298">
    <property type="entry name" value="ATPase_P-typ_TM_dom_sf"/>
</dbReference>
<dbReference type="Pfam" id="PF00702">
    <property type="entry name" value="Hydrolase"/>
    <property type="match status" value="1"/>
</dbReference>
<dbReference type="InterPro" id="IPR044492">
    <property type="entry name" value="P_typ_ATPase_HD_dom"/>
</dbReference>
<reference evidence="12 13" key="1">
    <citation type="journal article" date="2021" name="Nat. Plants">
        <title>The Taxus genome provides insights into paclitaxel biosynthesis.</title>
        <authorList>
            <person name="Xiong X."/>
            <person name="Gou J."/>
            <person name="Liao Q."/>
            <person name="Li Y."/>
            <person name="Zhou Q."/>
            <person name="Bi G."/>
            <person name="Li C."/>
            <person name="Du R."/>
            <person name="Wang X."/>
            <person name="Sun T."/>
            <person name="Guo L."/>
            <person name="Liang H."/>
            <person name="Lu P."/>
            <person name="Wu Y."/>
            <person name="Zhang Z."/>
            <person name="Ro D.K."/>
            <person name="Shang Y."/>
            <person name="Huang S."/>
            <person name="Yan J."/>
        </authorList>
    </citation>
    <scope>NUCLEOTIDE SEQUENCE [LARGE SCALE GENOMIC DNA]</scope>
    <source>
        <strain evidence="12">Ta-2019</strain>
    </source>
</reference>
<proteinExistence type="inferred from homology"/>
<organism evidence="12 13">
    <name type="scientific">Taxus chinensis</name>
    <name type="common">Chinese yew</name>
    <name type="synonym">Taxus wallichiana var. chinensis</name>
    <dbReference type="NCBI Taxonomy" id="29808"/>
    <lineage>
        <taxon>Eukaryota</taxon>
        <taxon>Viridiplantae</taxon>
        <taxon>Streptophyta</taxon>
        <taxon>Embryophyta</taxon>
        <taxon>Tracheophyta</taxon>
        <taxon>Spermatophyta</taxon>
        <taxon>Pinopsida</taxon>
        <taxon>Pinidae</taxon>
        <taxon>Conifers II</taxon>
        <taxon>Cupressales</taxon>
        <taxon>Taxaceae</taxon>
        <taxon>Taxus</taxon>
    </lineage>
</organism>
<dbReference type="SUPFAM" id="SSF81653">
    <property type="entry name" value="Calcium ATPase, transduction domain A"/>
    <property type="match status" value="1"/>
</dbReference>
<comment type="subcellular location">
    <subcellularLocation>
        <location evidence="1">Membrane</location>
        <topology evidence="1">Multi-pass membrane protein</topology>
    </subcellularLocation>
</comment>
<evidence type="ECO:0000259" key="11">
    <source>
        <dbReference type="PROSITE" id="PS50846"/>
    </source>
</evidence>
<evidence type="ECO:0000256" key="8">
    <source>
        <dbReference type="ARBA" id="ARBA00022989"/>
    </source>
</evidence>
<keyword evidence="5 10" id="KW-0547">Nucleotide-binding</keyword>
<dbReference type="CDD" id="cd00371">
    <property type="entry name" value="HMA"/>
    <property type="match status" value="1"/>
</dbReference>
<evidence type="ECO:0000256" key="3">
    <source>
        <dbReference type="ARBA" id="ARBA00022692"/>
    </source>
</evidence>
<dbReference type="SFLD" id="SFLDS00003">
    <property type="entry name" value="Haloacid_Dehalogenase"/>
    <property type="match status" value="1"/>
</dbReference>
<feature type="transmembrane region" description="Helical" evidence="10">
    <location>
        <begin position="97"/>
        <end position="115"/>
    </location>
</feature>
<dbReference type="InterPro" id="IPR018303">
    <property type="entry name" value="ATPase_P-typ_P_site"/>
</dbReference>
<feature type="domain" description="HMA" evidence="11">
    <location>
        <begin position="15"/>
        <end position="81"/>
    </location>
</feature>
<dbReference type="GO" id="GO:0046872">
    <property type="term" value="F:metal ion binding"/>
    <property type="evidence" value="ECO:0007669"/>
    <property type="project" value="UniProtKB-KW"/>
</dbReference>
<dbReference type="PRINTS" id="PR00941">
    <property type="entry name" value="CDATPASE"/>
</dbReference>
<dbReference type="OMA" id="GHEHSHC"/>
<evidence type="ECO:0000256" key="2">
    <source>
        <dbReference type="ARBA" id="ARBA00006024"/>
    </source>
</evidence>
<dbReference type="InterPro" id="IPR036412">
    <property type="entry name" value="HAD-like_sf"/>
</dbReference>
<accession>A0AA38GH48</accession>
<dbReference type="InterPro" id="IPR023214">
    <property type="entry name" value="HAD_sf"/>
</dbReference>
<dbReference type="InterPro" id="IPR023299">
    <property type="entry name" value="ATPase_P-typ_cyto_dom_N"/>
</dbReference>
<dbReference type="FunFam" id="2.70.150.10:FF:000002">
    <property type="entry name" value="Copper-transporting ATPase 1, putative"/>
    <property type="match status" value="1"/>
</dbReference>
<feature type="transmembrane region" description="Helical" evidence="10">
    <location>
        <begin position="649"/>
        <end position="668"/>
    </location>
</feature>
<dbReference type="InterPro" id="IPR008250">
    <property type="entry name" value="ATPase_P-typ_transduc_dom_A_sf"/>
</dbReference>
<dbReference type="AlphaFoldDB" id="A0AA38GH48"/>
<dbReference type="FunFam" id="3.40.1110.10:FF:000043">
    <property type="entry name" value="Putative cadmium/zinc-transporting ATPase 3"/>
    <property type="match status" value="1"/>
</dbReference>
<dbReference type="PANTHER" id="PTHR48085:SF5">
    <property type="entry name" value="CADMIUM_ZINC-TRANSPORTING ATPASE HMA4-RELATED"/>
    <property type="match status" value="1"/>
</dbReference>
<feature type="transmembrane region" description="Helical" evidence="10">
    <location>
        <begin position="674"/>
        <end position="696"/>
    </location>
</feature>
<protein>
    <recommendedName>
        <fullName evidence="11">HMA domain-containing protein</fullName>
    </recommendedName>
</protein>
<keyword evidence="13" id="KW-1185">Reference proteome</keyword>
<dbReference type="NCBIfam" id="TIGR01494">
    <property type="entry name" value="ATPase_P-type"/>
    <property type="match status" value="1"/>
</dbReference>
<dbReference type="PRINTS" id="PR00119">
    <property type="entry name" value="CATATPASE"/>
</dbReference>
<dbReference type="Pfam" id="PF00122">
    <property type="entry name" value="E1-E2_ATPase"/>
    <property type="match status" value="1"/>
</dbReference>
<dbReference type="PROSITE" id="PS50846">
    <property type="entry name" value="HMA_2"/>
    <property type="match status" value="1"/>
</dbReference>
<dbReference type="PROSITE" id="PS00154">
    <property type="entry name" value="ATPASE_E1_E2"/>
    <property type="match status" value="1"/>
</dbReference>
<dbReference type="EMBL" id="JAHRHJ020000003">
    <property type="protein sequence ID" value="KAH9321623.1"/>
    <property type="molecule type" value="Genomic_DNA"/>
</dbReference>
<keyword evidence="6 10" id="KW-0067">ATP-binding</keyword>
<evidence type="ECO:0000256" key="9">
    <source>
        <dbReference type="ARBA" id="ARBA00023136"/>
    </source>
</evidence>
<dbReference type="GO" id="GO:0016020">
    <property type="term" value="C:membrane"/>
    <property type="evidence" value="ECO:0007669"/>
    <property type="project" value="UniProtKB-SubCell"/>
</dbReference>
<comment type="caution">
    <text evidence="12">The sequence shown here is derived from an EMBL/GenBank/DDBJ whole genome shotgun (WGS) entry which is preliminary data.</text>
</comment>
<evidence type="ECO:0000313" key="13">
    <source>
        <dbReference type="Proteomes" id="UP000824469"/>
    </source>
</evidence>
<dbReference type="Gene3D" id="3.40.1110.10">
    <property type="entry name" value="Calcium-transporting ATPase, cytoplasmic domain N"/>
    <property type="match status" value="1"/>
</dbReference>
<sequence length="724" mass="77138">MKQIGLEGDYYSAEQETRFDVLGICCGSEAALIERLLKALEGVERVSVNVPSKTVTVVHHPLSISSSQIAKTLNEAGLNASIRALGEIKSGRKWPSAYTLVSGVLLFIAFFKYLYSPLQWLALGAVAAALPRMILKCLAALRGFVLDINVLMLIAVAGAIGLGNYLEAGSIVFLFSLAEWLESRSSDKARLAIASVINLAPQTAVIEESGLRVPVKDVEINTLISVKAGEIIAIDGIVVSGRSSVDESSLTGESLPVEKEVGANVWAGTMNLTGYLSVKTVALASDSAVSRMIKLVEEAQNQRSRTDQFIQHFAKYYTPAVVLVAAGISAAACINGENKQYWLYLALVLLVVSCPCALVISTPVATTCGLAQAAKMGLLIKGGNYLEALGRLTAIAFDKTGTLTQGEFRVVDIQVVEEKIDTQKMLLWMSSLESKSSHPMSAALVAYCRAQGVETSAEVGKFQTVEGEGILGIIDGHEMHIGNARLASRLGWIQDASNTWNSQGATVGYVGVDQRLAMVFSVADQIRPEAAQAVKDLKELGIQVCMLTGDTAAAAETIQREVGEITVHSRLLPEDKVRIITELKQCGMTAMVGDGINDAPALAAADIGIAMGVAGSAVAMETSHVALMSNDLRKIAAAVKLGRQSLRKIYTNVAISLITKAAIIALAFAGYASLWIAVVGDVGTSLVVTLNSMLLLQREKQVETSTDKKIHKSKISDIEQPFLQ</sequence>
<feature type="transmembrane region" description="Helical" evidence="10">
    <location>
        <begin position="341"/>
        <end position="360"/>
    </location>
</feature>
<feature type="transmembrane region" description="Helical" evidence="10">
    <location>
        <begin position="153"/>
        <end position="178"/>
    </location>
</feature>
<comment type="similarity">
    <text evidence="2 10">Belongs to the cation transport ATPase (P-type) (TC 3.A.3) family. Type IB subfamily.</text>
</comment>
<evidence type="ECO:0000256" key="4">
    <source>
        <dbReference type="ARBA" id="ARBA00022723"/>
    </source>
</evidence>
<dbReference type="GO" id="GO:0019829">
    <property type="term" value="F:ATPase-coupled monoatomic cation transmembrane transporter activity"/>
    <property type="evidence" value="ECO:0007669"/>
    <property type="project" value="InterPro"/>
</dbReference>
<evidence type="ECO:0000256" key="6">
    <source>
        <dbReference type="ARBA" id="ARBA00022840"/>
    </source>
</evidence>
<dbReference type="Proteomes" id="UP000824469">
    <property type="component" value="Unassembled WGS sequence"/>
</dbReference>
<dbReference type="NCBIfam" id="TIGR01525">
    <property type="entry name" value="ATPase-IB_hvy"/>
    <property type="match status" value="1"/>
</dbReference>
<evidence type="ECO:0000256" key="5">
    <source>
        <dbReference type="ARBA" id="ARBA00022741"/>
    </source>
</evidence>
<dbReference type="Gene3D" id="3.30.70.100">
    <property type="match status" value="1"/>
</dbReference>
<dbReference type="SUPFAM" id="SSF81665">
    <property type="entry name" value="Calcium ATPase, transmembrane domain M"/>
    <property type="match status" value="1"/>
</dbReference>
<keyword evidence="3 10" id="KW-0812">Transmembrane</keyword>
<dbReference type="InterPro" id="IPR027256">
    <property type="entry name" value="P-typ_ATPase_IB"/>
</dbReference>